<keyword evidence="3" id="KW-1185">Reference proteome</keyword>
<proteinExistence type="predicted"/>
<dbReference type="Proteomes" id="UP000218810">
    <property type="component" value="Unassembled WGS sequence"/>
</dbReference>
<dbReference type="Gene3D" id="3.30.1180.10">
    <property type="match status" value="1"/>
</dbReference>
<evidence type="ECO:0000313" key="3">
    <source>
        <dbReference type="Proteomes" id="UP000218810"/>
    </source>
</evidence>
<evidence type="ECO:0000313" key="2">
    <source>
        <dbReference type="EMBL" id="PAY22983.1"/>
    </source>
</evidence>
<dbReference type="InterPro" id="IPR043168">
    <property type="entry name" value="DegV_C"/>
</dbReference>
<dbReference type="PANTHER" id="PTHR33434:SF2">
    <property type="entry name" value="FATTY ACID-BINDING PROTEIN TM_1468"/>
    <property type="match status" value="1"/>
</dbReference>
<dbReference type="Gene3D" id="3.40.50.10170">
    <property type="match status" value="2"/>
</dbReference>
<accession>A0A2A2WPM2</accession>
<dbReference type="Pfam" id="PF02645">
    <property type="entry name" value="DegV"/>
    <property type="match status" value="1"/>
</dbReference>
<evidence type="ECO:0000256" key="1">
    <source>
        <dbReference type="ARBA" id="ARBA00023121"/>
    </source>
</evidence>
<dbReference type="RefSeq" id="WP_095718398.1">
    <property type="nucleotide sequence ID" value="NZ_NTGA01000018.1"/>
</dbReference>
<name>A0A2A2WPM2_9ACTN</name>
<dbReference type="AlphaFoldDB" id="A0A2A2WPM2"/>
<organism evidence="2 3">
    <name type="scientific">Dietzia natronolimnaea</name>
    <dbReference type="NCBI Taxonomy" id="161920"/>
    <lineage>
        <taxon>Bacteria</taxon>
        <taxon>Bacillati</taxon>
        <taxon>Actinomycetota</taxon>
        <taxon>Actinomycetes</taxon>
        <taxon>Mycobacteriales</taxon>
        <taxon>Dietziaceae</taxon>
        <taxon>Dietzia</taxon>
    </lineage>
</organism>
<dbReference type="InterPro" id="IPR003797">
    <property type="entry name" value="DegV"/>
</dbReference>
<dbReference type="PANTHER" id="PTHR33434">
    <property type="entry name" value="DEGV DOMAIN-CONTAINING PROTEIN DR_1986-RELATED"/>
    <property type="match status" value="1"/>
</dbReference>
<dbReference type="NCBIfam" id="TIGR00762">
    <property type="entry name" value="DegV"/>
    <property type="match status" value="1"/>
</dbReference>
<dbReference type="InterPro" id="IPR050270">
    <property type="entry name" value="DegV_domain_contain"/>
</dbReference>
<reference evidence="3" key="1">
    <citation type="submission" date="2017-09" db="EMBL/GenBank/DDBJ databases">
        <authorList>
            <person name="Zhang Y."/>
            <person name="Huang X."/>
            <person name="Liu J."/>
            <person name="Lu L."/>
            <person name="Peng K."/>
        </authorList>
    </citation>
    <scope>NUCLEOTIDE SEQUENCE [LARGE SCALE GENOMIC DNA]</scope>
    <source>
        <strain evidence="3">S-XJ-1</strain>
    </source>
</reference>
<keyword evidence="1" id="KW-0446">Lipid-binding</keyword>
<protein>
    <submittedName>
        <fullName evidence="2">EDD domain protein</fullName>
    </submittedName>
</protein>
<dbReference type="OrthoDB" id="9760324at2"/>
<dbReference type="GO" id="GO:0008289">
    <property type="term" value="F:lipid binding"/>
    <property type="evidence" value="ECO:0007669"/>
    <property type="project" value="UniProtKB-KW"/>
</dbReference>
<gene>
    <name evidence="2" type="ORF">CEY15_10480</name>
</gene>
<dbReference type="SUPFAM" id="SSF82549">
    <property type="entry name" value="DAK1/DegV-like"/>
    <property type="match status" value="1"/>
</dbReference>
<dbReference type="PROSITE" id="PS51482">
    <property type="entry name" value="DEGV"/>
    <property type="match status" value="1"/>
</dbReference>
<dbReference type="EMBL" id="NTGA01000018">
    <property type="protein sequence ID" value="PAY22983.1"/>
    <property type="molecule type" value="Genomic_DNA"/>
</dbReference>
<comment type="caution">
    <text evidence="2">The sequence shown here is derived from an EMBL/GenBank/DDBJ whole genome shotgun (WGS) entry which is preliminary data.</text>
</comment>
<sequence>MTIRLVTDSSADLPEEWVREFGITVVGLHVVEEGDRAVSTAAVTPDELTAIYQELFDDPDCTGIVSVHLSRELSRTWESAADAATRFGGRVLVSDSRCAGMAFGAAVAQCAWAANNGLGLSGTYELAERLCRGASTFAALESLESLRRGGRISALAAIFGSALAMRPIIVLKGGSVDLAAKARTTTKAHERLRGLLRDEISRGDVLVVVHHHEAPERAREMATEIRKETPFPERVLVVEFDEVLAWHLGPGTVGVSVTDLVDTAFPIPAVAPQDGT</sequence>